<organism evidence="1 2">
    <name type="scientific">Parachaetomium inaequale</name>
    <dbReference type="NCBI Taxonomy" id="2588326"/>
    <lineage>
        <taxon>Eukaryota</taxon>
        <taxon>Fungi</taxon>
        <taxon>Dikarya</taxon>
        <taxon>Ascomycota</taxon>
        <taxon>Pezizomycotina</taxon>
        <taxon>Sordariomycetes</taxon>
        <taxon>Sordariomycetidae</taxon>
        <taxon>Sordariales</taxon>
        <taxon>Chaetomiaceae</taxon>
        <taxon>Parachaetomium</taxon>
    </lineage>
</organism>
<dbReference type="Proteomes" id="UP001303115">
    <property type="component" value="Unassembled WGS sequence"/>
</dbReference>
<dbReference type="PANTHER" id="PTHR33099">
    <property type="entry name" value="FE2OG DIOXYGENASE DOMAIN-CONTAINING PROTEIN"/>
    <property type="match status" value="1"/>
</dbReference>
<dbReference type="EMBL" id="MU854882">
    <property type="protein sequence ID" value="KAK4031317.1"/>
    <property type="molecule type" value="Genomic_DNA"/>
</dbReference>
<reference evidence="2" key="1">
    <citation type="journal article" date="2023" name="Mol. Phylogenet. Evol.">
        <title>Genome-scale phylogeny and comparative genomics of the fungal order Sordariales.</title>
        <authorList>
            <person name="Hensen N."/>
            <person name="Bonometti L."/>
            <person name="Westerberg I."/>
            <person name="Brannstrom I.O."/>
            <person name="Guillou S."/>
            <person name="Cros-Aarteil S."/>
            <person name="Calhoun S."/>
            <person name="Haridas S."/>
            <person name="Kuo A."/>
            <person name="Mondo S."/>
            <person name="Pangilinan J."/>
            <person name="Riley R."/>
            <person name="LaButti K."/>
            <person name="Andreopoulos B."/>
            <person name="Lipzen A."/>
            <person name="Chen C."/>
            <person name="Yan M."/>
            <person name="Daum C."/>
            <person name="Ng V."/>
            <person name="Clum A."/>
            <person name="Steindorff A."/>
            <person name="Ohm R.A."/>
            <person name="Martin F."/>
            <person name="Silar P."/>
            <person name="Natvig D.O."/>
            <person name="Lalanne C."/>
            <person name="Gautier V."/>
            <person name="Ament-Velasquez S.L."/>
            <person name="Kruys A."/>
            <person name="Hutchinson M.I."/>
            <person name="Powell A.J."/>
            <person name="Barry K."/>
            <person name="Miller A.N."/>
            <person name="Grigoriev I.V."/>
            <person name="Debuchy R."/>
            <person name="Gladieux P."/>
            <person name="Hiltunen Thoren M."/>
            <person name="Johannesson H."/>
        </authorList>
    </citation>
    <scope>NUCLEOTIDE SEQUENCE [LARGE SCALE GENOMIC DNA]</scope>
    <source>
        <strain evidence="2">CBS 284.82</strain>
    </source>
</reference>
<gene>
    <name evidence="1" type="ORF">C8A01DRAFT_21445</name>
</gene>
<evidence type="ECO:0000313" key="1">
    <source>
        <dbReference type="EMBL" id="KAK4031317.1"/>
    </source>
</evidence>
<proteinExistence type="predicted"/>
<name>A0AAN6SL50_9PEZI</name>
<protein>
    <submittedName>
        <fullName evidence="1">Uncharacterized protein</fullName>
    </submittedName>
</protein>
<comment type="caution">
    <text evidence="1">The sequence shown here is derived from an EMBL/GenBank/DDBJ whole genome shotgun (WGS) entry which is preliminary data.</text>
</comment>
<dbReference type="PANTHER" id="PTHR33099:SF7">
    <property type="entry name" value="MYND-TYPE DOMAIN-CONTAINING PROTEIN"/>
    <property type="match status" value="1"/>
</dbReference>
<accession>A0AAN6SL50</accession>
<sequence>MTKGSRPSPTYRSHPVVTIRWETSDSYYKISLPFLDANDENGFEKLVNHYSEHFIESFSVDFHPYDYGVVDTVAQVLTQGDSRVKLHLTALDIYGPSYTGSFPDADGLCSDQEFASLVVCLPLEHDGGLLAVRRQEKEENFDWAAESTFYKIQWAAFLCGSEVIQSKITRGYYITLTYRLFRTTYGIGAIAGLLYILDEKSFTWYKMLRNAINTMDRKEEVLLGFICTSVYSHISIAACDNIYRILEGEDMAIYYILKRLATDIRVDMVLDDKPVKGEYRRGARTVIADSQEDESQLFDDGCKQPAV</sequence>
<evidence type="ECO:0000313" key="2">
    <source>
        <dbReference type="Proteomes" id="UP001303115"/>
    </source>
</evidence>
<keyword evidence="2" id="KW-1185">Reference proteome</keyword>
<dbReference type="AlphaFoldDB" id="A0AAN6SL50"/>